<feature type="region of interest" description="Disordered" evidence="5">
    <location>
        <begin position="73"/>
        <end position="92"/>
    </location>
</feature>
<dbReference type="InterPro" id="IPR013325">
    <property type="entry name" value="RNA_pol_sigma_r2"/>
</dbReference>
<feature type="region of interest" description="Disordered" evidence="5">
    <location>
        <begin position="410"/>
        <end position="445"/>
    </location>
</feature>
<sequence>MADERASAVLRRQSELSPRVSAIVRMARRYANAGTISPVAFDGVVRISGLEENEIEEFSKGLRGIGVSIGRSSFSEAEEPESELASEEVPAREGAAVSGVSEVQVEFPPDSATPKNSSLGKAVDTARKVLERDRWNKRPEKDLLDAQAEVGLAALMRGDRPLGSPLAEADLAALEPSDERRRAFDAMVLHNQRLVYGLALKFEGRGVEREDLFQHGMRGLMHAAVKFDGGRGLKFSTYAIWWIRQAITRAIADEGALIRLPVHFHEKVVKVGAAERALNIRGRRAGAAEVAVHSGLTVDEVEQVRRLTYRTDSLDREVRGDTTLLTLVGEDVSRALPSPEAQVLEEEHRREVRGMLSCLATDREREVIERRMGWTTGDRQTLDTIGEHFGVTRERIRQIEKKALETLRETHVRATVSTADPAPPAAKGKKKRRRKRRPRSTEMTD</sequence>
<dbReference type="Proteomes" id="UP000579647">
    <property type="component" value="Unassembled WGS sequence"/>
</dbReference>
<dbReference type="Pfam" id="PF04539">
    <property type="entry name" value="Sigma70_r3"/>
    <property type="match status" value="1"/>
</dbReference>
<dbReference type="PRINTS" id="PR00046">
    <property type="entry name" value="SIGMA70FCT"/>
</dbReference>
<dbReference type="Gene3D" id="1.10.601.10">
    <property type="entry name" value="RNA Polymerase Primary Sigma Factor"/>
    <property type="match status" value="1"/>
</dbReference>
<keyword evidence="1" id="KW-0805">Transcription regulation</keyword>
<keyword evidence="2" id="KW-0731">Sigma factor</keyword>
<accession>A0A840W0K3</accession>
<dbReference type="InterPro" id="IPR000943">
    <property type="entry name" value="RNA_pol_sigma70"/>
</dbReference>
<dbReference type="Pfam" id="PF04545">
    <property type="entry name" value="Sigma70_r4"/>
    <property type="match status" value="1"/>
</dbReference>
<evidence type="ECO:0000256" key="3">
    <source>
        <dbReference type="ARBA" id="ARBA00023125"/>
    </source>
</evidence>
<dbReference type="CDD" id="cd06171">
    <property type="entry name" value="Sigma70_r4"/>
    <property type="match status" value="1"/>
</dbReference>
<dbReference type="InterPro" id="IPR050239">
    <property type="entry name" value="Sigma-70_RNA_pol_init_factors"/>
</dbReference>
<keyword evidence="10" id="KW-1185">Reference proteome</keyword>
<evidence type="ECO:0000256" key="2">
    <source>
        <dbReference type="ARBA" id="ARBA00023082"/>
    </source>
</evidence>
<dbReference type="Gene3D" id="1.10.10.10">
    <property type="entry name" value="Winged helix-like DNA-binding domain superfamily/Winged helix DNA-binding domain"/>
    <property type="match status" value="2"/>
</dbReference>
<evidence type="ECO:0000259" key="7">
    <source>
        <dbReference type="Pfam" id="PF04542"/>
    </source>
</evidence>
<name>A0A840W0K3_9ACTN</name>
<evidence type="ECO:0000313" key="10">
    <source>
        <dbReference type="Proteomes" id="UP000579647"/>
    </source>
</evidence>
<protein>
    <submittedName>
        <fullName evidence="9">RNA polymerase primary sigma factor</fullName>
    </submittedName>
</protein>
<evidence type="ECO:0000259" key="8">
    <source>
        <dbReference type="Pfam" id="PF04545"/>
    </source>
</evidence>
<dbReference type="RefSeq" id="WP_221318698.1">
    <property type="nucleotide sequence ID" value="NZ_JACHDO010000001.1"/>
</dbReference>
<evidence type="ECO:0000256" key="1">
    <source>
        <dbReference type="ARBA" id="ARBA00023015"/>
    </source>
</evidence>
<dbReference type="PANTHER" id="PTHR30603">
    <property type="entry name" value="RNA POLYMERASE SIGMA FACTOR RPO"/>
    <property type="match status" value="1"/>
</dbReference>
<dbReference type="SUPFAM" id="SSF88946">
    <property type="entry name" value="Sigma2 domain of RNA polymerase sigma factors"/>
    <property type="match status" value="1"/>
</dbReference>
<dbReference type="InterPro" id="IPR007627">
    <property type="entry name" value="RNA_pol_sigma70_r2"/>
</dbReference>
<dbReference type="InterPro" id="IPR014284">
    <property type="entry name" value="RNA_pol_sigma-70_dom"/>
</dbReference>
<dbReference type="NCBIfam" id="TIGR02937">
    <property type="entry name" value="sigma70-ECF"/>
    <property type="match status" value="1"/>
</dbReference>
<feature type="domain" description="RNA polymerase sigma-70 region 2" evidence="7">
    <location>
        <begin position="187"/>
        <end position="254"/>
    </location>
</feature>
<feature type="compositionally biased region" description="Basic residues" evidence="5">
    <location>
        <begin position="427"/>
        <end position="438"/>
    </location>
</feature>
<evidence type="ECO:0000313" key="9">
    <source>
        <dbReference type="EMBL" id="MBB5489592.1"/>
    </source>
</evidence>
<dbReference type="InterPro" id="IPR007630">
    <property type="entry name" value="RNA_pol_sigma70_r4"/>
</dbReference>
<evidence type="ECO:0000259" key="6">
    <source>
        <dbReference type="Pfam" id="PF04539"/>
    </source>
</evidence>
<keyword evidence="4" id="KW-0804">Transcription</keyword>
<dbReference type="EMBL" id="JACHDO010000001">
    <property type="protein sequence ID" value="MBB5489592.1"/>
    <property type="molecule type" value="Genomic_DNA"/>
</dbReference>
<evidence type="ECO:0000256" key="5">
    <source>
        <dbReference type="SAM" id="MobiDB-lite"/>
    </source>
</evidence>
<organism evidence="9 10">
    <name type="scientific">Nocardiopsis metallicus</name>
    <dbReference type="NCBI Taxonomy" id="179819"/>
    <lineage>
        <taxon>Bacteria</taxon>
        <taxon>Bacillati</taxon>
        <taxon>Actinomycetota</taxon>
        <taxon>Actinomycetes</taxon>
        <taxon>Streptosporangiales</taxon>
        <taxon>Nocardiopsidaceae</taxon>
        <taxon>Nocardiopsis</taxon>
    </lineage>
</organism>
<comment type="caution">
    <text evidence="9">The sequence shown here is derived from an EMBL/GenBank/DDBJ whole genome shotgun (WGS) entry which is preliminary data.</text>
</comment>
<dbReference type="InterPro" id="IPR013324">
    <property type="entry name" value="RNA_pol_sigma_r3/r4-like"/>
</dbReference>
<evidence type="ECO:0000256" key="4">
    <source>
        <dbReference type="ARBA" id="ARBA00023163"/>
    </source>
</evidence>
<gene>
    <name evidence="9" type="ORF">HNR07_000729</name>
</gene>
<dbReference type="GO" id="GO:0006352">
    <property type="term" value="P:DNA-templated transcription initiation"/>
    <property type="evidence" value="ECO:0007669"/>
    <property type="project" value="InterPro"/>
</dbReference>
<dbReference type="InterPro" id="IPR007624">
    <property type="entry name" value="RNA_pol_sigma70_r3"/>
</dbReference>
<feature type="domain" description="RNA polymerase sigma-70 region 3" evidence="6">
    <location>
        <begin position="266"/>
        <end position="325"/>
    </location>
</feature>
<dbReference type="GO" id="GO:0003677">
    <property type="term" value="F:DNA binding"/>
    <property type="evidence" value="ECO:0007669"/>
    <property type="project" value="UniProtKB-KW"/>
</dbReference>
<dbReference type="PANTHER" id="PTHR30603:SF47">
    <property type="entry name" value="RNA POLYMERASE SIGMA FACTOR SIGD, CHLOROPLASTIC"/>
    <property type="match status" value="1"/>
</dbReference>
<keyword evidence="3" id="KW-0238">DNA-binding</keyword>
<reference evidence="9 10" key="1">
    <citation type="submission" date="2020-08" db="EMBL/GenBank/DDBJ databases">
        <title>Sequencing the genomes of 1000 actinobacteria strains.</title>
        <authorList>
            <person name="Klenk H.-P."/>
        </authorList>
    </citation>
    <scope>NUCLEOTIDE SEQUENCE [LARGE SCALE GENOMIC DNA]</scope>
    <source>
        <strain evidence="9 10">DSM 44598</strain>
    </source>
</reference>
<dbReference type="Pfam" id="PF04542">
    <property type="entry name" value="Sigma70_r2"/>
    <property type="match status" value="1"/>
</dbReference>
<dbReference type="AlphaFoldDB" id="A0A840W0K3"/>
<proteinExistence type="predicted"/>
<dbReference type="InterPro" id="IPR036388">
    <property type="entry name" value="WH-like_DNA-bd_sf"/>
</dbReference>
<feature type="domain" description="RNA polymerase sigma-70 region 4" evidence="8">
    <location>
        <begin position="361"/>
        <end position="409"/>
    </location>
</feature>
<dbReference type="GO" id="GO:0016987">
    <property type="term" value="F:sigma factor activity"/>
    <property type="evidence" value="ECO:0007669"/>
    <property type="project" value="UniProtKB-KW"/>
</dbReference>
<dbReference type="SUPFAM" id="SSF88659">
    <property type="entry name" value="Sigma3 and sigma4 domains of RNA polymerase sigma factors"/>
    <property type="match status" value="2"/>
</dbReference>
<feature type="compositionally biased region" description="Acidic residues" evidence="5">
    <location>
        <begin position="76"/>
        <end position="86"/>
    </location>
</feature>